<protein>
    <submittedName>
        <fullName evidence="1">Uncharacterized protein</fullName>
    </submittedName>
</protein>
<proteinExistence type="predicted"/>
<keyword evidence="2" id="KW-1185">Reference proteome</keyword>
<accession>A0A3P3T9F4</accession>
<sequence length="138" mass="16314">MLDQINRYSGWFTERARRSSWKRYVVFTKLTLPLDFIILVPEHSNDVSEMRLILDSHEFPEITPKLIFDQEEQVVLRTMNGELVLKLLIRIIENELAEFEETGTLSGNWRHNRVQYFSKLKPINLLVQDGEPFALSLH</sequence>
<dbReference type="EMBL" id="RRCN01000002">
    <property type="protein sequence ID" value="RRJ54657.1"/>
    <property type="molecule type" value="Genomic_DNA"/>
</dbReference>
<dbReference type="AlphaFoldDB" id="A0A3P3T9F4"/>
<dbReference type="RefSeq" id="WP_128635744.1">
    <property type="nucleotide sequence ID" value="NZ_RRCN01000002.1"/>
</dbReference>
<name>A0A3P3T9F4_9BACL</name>
<evidence type="ECO:0000313" key="1">
    <source>
        <dbReference type="EMBL" id="RRJ54657.1"/>
    </source>
</evidence>
<evidence type="ECO:0000313" key="2">
    <source>
        <dbReference type="Proteomes" id="UP000267017"/>
    </source>
</evidence>
<comment type="caution">
    <text evidence="1">The sequence shown here is derived from an EMBL/GenBank/DDBJ whole genome shotgun (WGS) entry which is preliminary data.</text>
</comment>
<gene>
    <name evidence="1" type="ORF">EHV15_34230</name>
</gene>
<organism evidence="1 2">
    <name type="scientific">Paenibacillus oralis</name>
    <dbReference type="NCBI Taxonomy" id="2490856"/>
    <lineage>
        <taxon>Bacteria</taxon>
        <taxon>Bacillati</taxon>
        <taxon>Bacillota</taxon>
        <taxon>Bacilli</taxon>
        <taxon>Bacillales</taxon>
        <taxon>Paenibacillaceae</taxon>
        <taxon>Paenibacillus</taxon>
    </lineage>
</organism>
<dbReference type="Proteomes" id="UP000267017">
    <property type="component" value="Unassembled WGS sequence"/>
</dbReference>
<reference evidence="1 2" key="1">
    <citation type="submission" date="2018-11" db="EMBL/GenBank/DDBJ databases">
        <title>Genome sequencing of Paenibacillus sp. KCOM 3021 (= ChDC PVNT-B20).</title>
        <authorList>
            <person name="Kook J.-K."/>
            <person name="Park S.-N."/>
            <person name="Lim Y.K."/>
        </authorList>
    </citation>
    <scope>NUCLEOTIDE SEQUENCE [LARGE SCALE GENOMIC DNA]</scope>
    <source>
        <strain evidence="1 2">KCOM 3021</strain>
    </source>
</reference>